<organism evidence="1 2">
    <name type="scientific">Alkanindiges illinoisensis</name>
    <dbReference type="NCBI Taxonomy" id="197183"/>
    <lineage>
        <taxon>Bacteria</taxon>
        <taxon>Pseudomonadati</taxon>
        <taxon>Pseudomonadota</taxon>
        <taxon>Gammaproteobacteria</taxon>
        <taxon>Moraxellales</taxon>
        <taxon>Moraxellaceae</taxon>
        <taxon>Alkanindiges</taxon>
    </lineage>
</organism>
<name>A0A4Y7XHN7_9GAMM</name>
<dbReference type="Proteomes" id="UP000297834">
    <property type="component" value="Unassembled WGS sequence"/>
</dbReference>
<evidence type="ECO:0000313" key="2">
    <source>
        <dbReference type="Proteomes" id="UP000297834"/>
    </source>
</evidence>
<reference evidence="1 2" key="1">
    <citation type="submission" date="2019-03" db="EMBL/GenBank/DDBJ databases">
        <title>Alkanindiges illinoisensis: a potential pathogenic isolated from ascites of a gastric cancer patient with abdominal metastasis.</title>
        <authorList>
            <person name="Hu X."/>
            <person name="Yang B."/>
            <person name="Yan X."/>
            <person name="Lin L."/>
            <person name="Zhao H."/>
            <person name="Zhou F."/>
            <person name="Su B."/>
            <person name="Chen J."/>
            <person name="Rui Y."/>
            <person name="Wang Q."/>
            <person name="Zheng L."/>
        </authorList>
    </citation>
    <scope>NUCLEOTIDE SEQUENCE [LARGE SCALE GENOMIC DNA]</scope>
    <source>
        <strain evidence="1 2">NFYY 23406</strain>
    </source>
</reference>
<comment type="caution">
    <text evidence="1">The sequence shown here is derived from an EMBL/GenBank/DDBJ whole genome shotgun (WGS) entry which is preliminary data.</text>
</comment>
<feature type="non-terminal residue" evidence="1">
    <location>
        <position position="181"/>
    </location>
</feature>
<proteinExistence type="predicted"/>
<protein>
    <submittedName>
        <fullName evidence="1">Uncharacterized protein</fullName>
    </submittedName>
</protein>
<evidence type="ECO:0000313" key="1">
    <source>
        <dbReference type="EMBL" id="TEU30887.1"/>
    </source>
</evidence>
<sequence length="181" mass="19253">MHFLQTTAILEDLEIVGNTIEDHWNTTKMIRLEGNPTSTDKISCVTISGNVTGNSAGSVIEIGGASGVEIVGQFKANQGYVVDVIGNLNGFKLSTQSKQNGGGLFRAVGDYSLKDVTVCGNNLSNSVTQNPILVDVKSLDNCNFSNNELRVTGTGGFHATHKAPITIHADTMKLVRVDDNT</sequence>
<dbReference type="AlphaFoldDB" id="A0A4Y7XHN7"/>
<keyword evidence="2" id="KW-1185">Reference proteome</keyword>
<dbReference type="EMBL" id="SNTY01000002">
    <property type="protein sequence ID" value="TEU30887.1"/>
    <property type="molecule type" value="Genomic_DNA"/>
</dbReference>
<accession>A0A4Y7XHN7</accession>
<gene>
    <name evidence="1" type="ORF">E2B99_00010</name>
</gene>